<dbReference type="GO" id="GO:0004803">
    <property type="term" value="F:transposase activity"/>
    <property type="evidence" value="ECO:0007669"/>
    <property type="project" value="InterPro"/>
</dbReference>
<dbReference type="EMBL" id="CP003043">
    <property type="protein sequence ID" value="AFR99212.1"/>
    <property type="molecule type" value="Genomic_DNA"/>
</dbReference>
<dbReference type="OrthoDB" id="9781678at2"/>
<keyword evidence="3" id="KW-0815">Transposition</keyword>
<evidence type="ECO:0000259" key="7">
    <source>
        <dbReference type="PROSITE" id="PS50994"/>
    </source>
</evidence>
<organism evidence="8 9">
    <name type="scientific">Lentilactobacillus buchneri subsp. silagei CD034</name>
    <dbReference type="NCBI Taxonomy" id="1071400"/>
    <lineage>
        <taxon>Bacteria</taxon>
        <taxon>Bacillati</taxon>
        <taxon>Bacillota</taxon>
        <taxon>Bacilli</taxon>
        <taxon>Lactobacillales</taxon>
        <taxon>Lactobacillaceae</taxon>
        <taxon>Lentilactobacillus</taxon>
        <taxon>Lentilactobacillus buchneri subsp. silagei</taxon>
    </lineage>
</organism>
<evidence type="ECO:0000256" key="3">
    <source>
        <dbReference type="ARBA" id="ARBA00022578"/>
    </source>
</evidence>
<dbReference type="PATRIC" id="fig|1071400.3.peg.99"/>
<dbReference type="KEGG" id="lbn:LBUCD034_0100"/>
<reference evidence="8 9" key="1">
    <citation type="journal article" date="2012" name="J. Biotechnol.">
        <title>Insights into the completely annotated genome of Lactobacillus buchneri CD034, a strain isolated from stable grass silage.</title>
        <authorList>
            <person name="Heinl S."/>
            <person name="Wibberg D."/>
            <person name="Eikmeyer F."/>
            <person name="Szczepanowski R."/>
            <person name="Blom J."/>
            <person name="Linke B."/>
            <person name="Goesmann A."/>
            <person name="Grabherr R."/>
            <person name="Schwab H."/>
            <person name="Puhler A."/>
            <person name="Schluter A."/>
        </authorList>
    </citation>
    <scope>NUCLEOTIDE SEQUENCE [LARGE SCALE GENOMIC DNA]</scope>
    <source>
        <strain evidence="8 9">CD034</strain>
    </source>
</reference>
<dbReference type="HOGENOM" id="CLU_035706_0_1_9"/>
<dbReference type="InterPro" id="IPR025246">
    <property type="entry name" value="IS30-like_HTH"/>
</dbReference>
<dbReference type="AlphaFoldDB" id="J9VXM7"/>
<dbReference type="PROSITE" id="PS50994">
    <property type="entry name" value="INTEGRASE"/>
    <property type="match status" value="1"/>
</dbReference>
<evidence type="ECO:0000256" key="1">
    <source>
        <dbReference type="ARBA" id="ARBA00002190"/>
    </source>
</evidence>
<dbReference type="GO" id="GO:0015074">
    <property type="term" value="P:DNA integration"/>
    <property type="evidence" value="ECO:0007669"/>
    <property type="project" value="InterPro"/>
</dbReference>
<evidence type="ECO:0000256" key="6">
    <source>
        <dbReference type="SAM" id="MobiDB-lite"/>
    </source>
</evidence>
<dbReference type="SUPFAM" id="SSF53098">
    <property type="entry name" value="Ribonuclease H-like"/>
    <property type="match status" value="1"/>
</dbReference>
<dbReference type="InterPro" id="IPR036397">
    <property type="entry name" value="RNaseH_sf"/>
</dbReference>
<evidence type="ECO:0000256" key="4">
    <source>
        <dbReference type="ARBA" id="ARBA00023125"/>
    </source>
</evidence>
<keyword evidence="5" id="KW-0233">DNA recombination</keyword>
<evidence type="ECO:0000256" key="2">
    <source>
        <dbReference type="ARBA" id="ARBA00006363"/>
    </source>
</evidence>
<dbReference type="InterPro" id="IPR053392">
    <property type="entry name" value="Transposase_IS30-like"/>
</dbReference>
<evidence type="ECO:0000313" key="9">
    <source>
        <dbReference type="Proteomes" id="UP000007332"/>
    </source>
</evidence>
<dbReference type="NCBIfam" id="NF033563">
    <property type="entry name" value="transpos_IS30"/>
    <property type="match status" value="1"/>
</dbReference>
<dbReference type="Proteomes" id="UP000007332">
    <property type="component" value="Chromosome"/>
</dbReference>
<dbReference type="Pfam" id="PF00665">
    <property type="entry name" value="rve"/>
    <property type="match status" value="1"/>
</dbReference>
<keyword evidence="4" id="KW-0238">DNA-binding</keyword>
<feature type="domain" description="Integrase catalytic" evidence="7">
    <location>
        <begin position="164"/>
        <end position="325"/>
    </location>
</feature>
<evidence type="ECO:0000256" key="5">
    <source>
        <dbReference type="ARBA" id="ARBA00023172"/>
    </source>
</evidence>
<dbReference type="PANTHER" id="PTHR10948">
    <property type="entry name" value="TRANSPOSASE"/>
    <property type="match status" value="1"/>
</dbReference>
<dbReference type="InterPro" id="IPR051917">
    <property type="entry name" value="Transposase-Integrase"/>
</dbReference>
<name>J9VXM7_LENBU</name>
<dbReference type="GO" id="GO:0005829">
    <property type="term" value="C:cytosol"/>
    <property type="evidence" value="ECO:0007669"/>
    <property type="project" value="TreeGrafter"/>
</dbReference>
<dbReference type="Gene3D" id="3.30.420.10">
    <property type="entry name" value="Ribonuclease H-like superfamily/Ribonuclease H"/>
    <property type="match status" value="1"/>
</dbReference>
<comment type="similarity">
    <text evidence="2">Belongs to the transposase IS30 family.</text>
</comment>
<dbReference type="GO" id="GO:0003677">
    <property type="term" value="F:DNA binding"/>
    <property type="evidence" value="ECO:0007669"/>
    <property type="project" value="UniProtKB-KW"/>
</dbReference>
<dbReference type="PROSITE" id="PS01043">
    <property type="entry name" value="TRANSPOSASE_IS30"/>
    <property type="match status" value="1"/>
</dbReference>
<dbReference type="Pfam" id="PF13936">
    <property type="entry name" value="HTH_38"/>
    <property type="match status" value="1"/>
</dbReference>
<proteinExistence type="inferred from homology"/>
<accession>J9VXM7</accession>
<dbReference type="InterPro" id="IPR012337">
    <property type="entry name" value="RNaseH-like_sf"/>
</dbReference>
<dbReference type="GO" id="GO:0006313">
    <property type="term" value="P:DNA transposition"/>
    <property type="evidence" value="ECO:0007669"/>
    <property type="project" value="InterPro"/>
</dbReference>
<dbReference type="InterPro" id="IPR009057">
    <property type="entry name" value="Homeodomain-like_sf"/>
</dbReference>
<dbReference type="PANTHER" id="PTHR10948:SF23">
    <property type="entry name" value="TRANSPOSASE INSI FOR INSERTION SEQUENCE ELEMENT IS30A-RELATED"/>
    <property type="match status" value="1"/>
</dbReference>
<dbReference type="SUPFAM" id="SSF46689">
    <property type="entry name" value="Homeodomain-like"/>
    <property type="match status" value="1"/>
</dbReference>
<dbReference type="eggNOG" id="COG2826">
    <property type="taxonomic scope" value="Bacteria"/>
</dbReference>
<protein>
    <submittedName>
        <fullName evidence="8">Transposase</fullName>
    </submittedName>
</protein>
<dbReference type="InterPro" id="IPR001584">
    <property type="entry name" value="Integrase_cat-core"/>
</dbReference>
<dbReference type="RefSeq" id="WP_014939117.1">
    <property type="nucleotide sequence ID" value="NC_018610.1"/>
</dbReference>
<dbReference type="InterPro" id="IPR001598">
    <property type="entry name" value="Transposase_IS30_CS"/>
</dbReference>
<sequence length="329" mass="37710">MNHYQHITIDERETIFLMRSHGNSLCAIAKEIQKSCSTVSRELKRNSDGGRYSPSKAQAKYQQRKRNCGRPSLLSVSQVFEVVREHFCEDRWSPEEISNRLAVEKHAVQISTATIYRGILKGLFDNLFKSGSSSAVRHLRHHGKSRHNKTYQEKRGKIPIPNKIHDRPREADNRLEIGHWEGDTVLGKSGKACVVTLVDRKSRYLLIGKAAKRTSSAVTNTLSQLMRLWPGRSLTITPDRSKEFAKVQCLTEEFGTSFYFPDPHSPWQRGTNENTNGLLREYLPKGTDIDSITDKQIQTYAEQMNNRPRKYLGWGTPSEIFFNVVLHLI</sequence>
<comment type="function">
    <text evidence="1">Required for the transposition of the insertion element.</text>
</comment>
<feature type="region of interest" description="Disordered" evidence="6">
    <location>
        <begin position="42"/>
        <end position="64"/>
    </location>
</feature>
<gene>
    <name evidence="8" type="ORF">LBUCD034_0100</name>
</gene>
<keyword evidence="9" id="KW-1185">Reference proteome</keyword>
<evidence type="ECO:0000313" key="8">
    <source>
        <dbReference type="EMBL" id="AFR99212.1"/>
    </source>
</evidence>